<dbReference type="AlphaFoldDB" id="A0A4P6XUC9"/>
<evidence type="ECO:0000313" key="3">
    <source>
        <dbReference type="Proteomes" id="UP000292447"/>
    </source>
</evidence>
<dbReference type="EMBL" id="CP034461">
    <property type="protein sequence ID" value="QBM90435.1"/>
    <property type="molecule type" value="Genomic_DNA"/>
</dbReference>
<feature type="region of interest" description="Disordered" evidence="1">
    <location>
        <begin position="884"/>
        <end position="914"/>
    </location>
</feature>
<keyword evidence="3" id="KW-1185">Reference proteome</keyword>
<dbReference type="Proteomes" id="UP000292447">
    <property type="component" value="Chromosome VI"/>
</dbReference>
<organism evidence="2 3">
    <name type="scientific">Metschnikowia aff. pulcherrima</name>
    <dbReference type="NCBI Taxonomy" id="2163413"/>
    <lineage>
        <taxon>Eukaryota</taxon>
        <taxon>Fungi</taxon>
        <taxon>Dikarya</taxon>
        <taxon>Ascomycota</taxon>
        <taxon>Saccharomycotina</taxon>
        <taxon>Pichiomycetes</taxon>
        <taxon>Metschnikowiaceae</taxon>
        <taxon>Metschnikowia</taxon>
    </lineage>
</organism>
<protein>
    <submittedName>
        <fullName evidence="2">Uncharacterized protein</fullName>
    </submittedName>
</protein>
<evidence type="ECO:0000256" key="1">
    <source>
        <dbReference type="SAM" id="MobiDB-lite"/>
    </source>
</evidence>
<proteinExistence type="predicted"/>
<accession>A0A4P6XUC9</accession>
<reference evidence="3" key="1">
    <citation type="submission" date="2019-03" db="EMBL/GenBank/DDBJ databases">
        <title>Snf2 controls pulcherriminic acid biosynthesis and connects pigmentation and antifungal activity of the yeast Metschnikowia pulcherrima.</title>
        <authorList>
            <person name="Gore-Lloyd D."/>
            <person name="Sumann I."/>
            <person name="Brachmann A.O."/>
            <person name="Schneeberger K."/>
            <person name="Ortiz-Merino R.A."/>
            <person name="Moreno-Beltran M."/>
            <person name="Schlaefli M."/>
            <person name="Kirner P."/>
            <person name="Santos Kron A."/>
            <person name="Wolfe K.H."/>
            <person name="Piel J."/>
            <person name="Ahrens C.H."/>
            <person name="Henk D."/>
            <person name="Freimoser F.M."/>
        </authorList>
    </citation>
    <scope>NUCLEOTIDE SEQUENCE [LARGE SCALE GENOMIC DNA]</scope>
    <source>
        <strain evidence="3">APC 1.2</strain>
    </source>
</reference>
<sequence>MADDSLDDPSSMDVDIPLSLDASPNLFALHNHIRKLLRIDPSDRLLTRIFLMLAALCDPLTQPEDNEKFPLSVEALGQIALALLYQILLSERQKAQAPDGSENWLAQIDHPEVALLRFTVSLRLFTILQAINKVLRAEDELRVRYLQNEREDWQRTAHHWLPDVPEAAPYDPDAYLKLLYYISCVAIMGIYKLFLPEDGSAYSAAMNPYSEYFLRLWKTHTSIIALALEMDRELEEEAWANKREYLDTPDIVKKALLGSSAVRTVLAWILEQIYPGAVVGDGDSLHFDVCKSPLLLFYDPLMRTANSCGCIMRDEQLLMVSTLIIRLRIPLSPVAEESPPYKQTKFPIFDVLDYLFRHANRKSALGSAGDLMVDLYYHDQFDEDIKYVFGYYESDEESSENAEEEESKEEVFGTAKRAKKDEIEFDEEGRDWRDCARGANVEFTERFLDLEAKARTLGEDSDHFFSSWFELEQSFVFLALVKIESVSAFVQRVGQVTINTVAKAIRDEESKPAGEFISPNKVHSHLISLAKKELRLVAQEEYPTIFCNESTTFDLILLRNPECALALLDELFMCKGLRRSLIWYLTRCVQFLMTLINYIYELVSGLRGNSSEREAKYFFSRKGALELSQVEKVMALHELFGTASRWALDDPEKATIPEQMTVKLVLCLCLMIQRLMLNGFIKQNTDDFFEDYSHDLQVLLFPWIGKIPEARELFFKIKLDLYRRLEIEDAQMDQRAAEEVEIAENSNHVDIVSVLTKLEHLSYSQHLDAIQEPSVQLAFRDFSQRLFYHICRIYKVGNVDLKPFETSTSAQEDFYIFLTKFNEFSRNRTFVRNIFSLLQGVSVGERPEQLEDDGNECNENLERKDIGFNPDAEPIESEFNDAFLNGEGHFQDGGEHKADDKKKKKKKKKRRGKR</sequence>
<gene>
    <name evidence="2" type="ORF">METSCH_F00160</name>
</gene>
<evidence type="ECO:0000313" key="2">
    <source>
        <dbReference type="EMBL" id="QBM90435.1"/>
    </source>
</evidence>
<name>A0A4P6XUC9_9ASCO</name>
<feature type="compositionally biased region" description="Basic and acidic residues" evidence="1">
    <location>
        <begin position="889"/>
        <end position="901"/>
    </location>
</feature>
<dbReference type="STRING" id="2163413.A0A4P6XUC9"/>
<feature type="compositionally biased region" description="Basic residues" evidence="1">
    <location>
        <begin position="902"/>
        <end position="914"/>
    </location>
</feature>